<organism evidence="2 3">
    <name type="scientific">Phytophthora lilii</name>
    <dbReference type="NCBI Taxonomy" id="2077276"/>
    <lineage>
        <taxon>Eukaryota</taxon>
        <taxon>Sar</taxon>
        <taxon>Stramenopiles</taxon>
        <taxon>Oomycota</taxon>
        <taxon>Peronosporomycetes</taxon>
        <taxon>Peronosporales</taxon>
        <taxon>Peronosporaceae</taxon>
        <taxon>Phytophthora</taxon>
    </lineage>
</organism>
<evidence type="ECO:0000256" key="1">
    <source>
        <dbReference type="SAM" id="Phobius"/>
    </source>
</evidence>
<protein>
    <submittedName>
        <fullName evidence="2">Unnamed protein product</fullName>
    </submittedName>
</protein>
<keyword evidence="1" id="KW-1133">Transmembrane helix</keyword>
<dbReference type="OrthoDB" id="123480at2759"/>
<name>A0A9W6WVC7_9STRA</name>
<reference evidence="2" key="1">
    <citation type="submission" date="2023-04" db="EMBL/GenBank/DDBJ databases">
        <title>Phytophthora lilii NBRC 32176.</title>
        <authorList>
            <person name="Ichikawa N."/>
            <person name="Sato H."/>
            <person name="Tonouchi N."/>
        </authorList>
    </citation>
    <scope>NUCLEOTIDE SEQUENCE</scope>
    <source>
        <strain evidence="2">NBRC 32176</strain>
    </source>
</reference>
<keyword evidence="1" id="KW-0472">Membrane</keyword>
<keyword evidence="1" id="KW-0812">Transmembrane</keyword>
<comment type="caution">
    <text evidence="2">The sequence shown here is derived from an EMBL/GenBank/DDBJ whole genome shotgun (WGS) entry which is preliminary data.</text>
</comment>
<proteinExistence type="predicted"/>
<gene>
    <name evidence="2" type="ORF">Plil01_001224600</name>
</gene>
<evidence type="ECO:0000313" key="3">
    <source>
        <dbReference type="Proteomes" id="UP001165083"/>
    </source>
</evidence>
<dbReference type="Proteomes" id="UP001165083">
    <property type="component" value="Unassembled WGS sequence"/>
</dbReference>
<accession>A0A9W6WVC7</accession>
<keyword evidence="3" id="KW-1185">Reference proteome</keyword>
<feature type="transmembrane region" description="Helical" evidence="1">
    <location>
        <begin position="33"/>
        <end position="58"/>
    </location>
</feature>
<evidence type="ECO:0000313" key="2">
    <source>
        <dbReference type="EMBL" id="GMF28945.1"/>
    </source>
</evidence>
<dbReference type="AlphaFoldDB" id="A0A9W6WVC7"/>
<dbReference type="EMBL" id="BSXW01000747">
    <property type="protein sequence ID" value="GMF28945.1"/>
    <property type="molecule type" value="Genomic_DNA"/>
</dbReference>
<sequence length="317" mass="34490">MTIPDGKQSPTKPWAMEYNNQIKLIKKKREWKCIFRPSVLVACLAVAVICPIALLLLVTATDYVSDHYVSDASVLIKADASFFASTENDMTMAGGCWSVQNCTAQSLYDFSSLSPEALELGESLDANGAVCQSGTNDWGATQNVVTGSAQQILDVIGTLGLSIAPQMVRELELSVGRTDGCDTRWSMLSLTRLIQFPTKVGDSNFGKLSAVDASIFPDYTECRPRVTIDDNLIGAKVALLKNGEDCLRAVPDSLTLFLYSFSSSLPPVSREVPANNTKYPATTVLQPLLRAYYGGCRMREVNSTGIFIEDTCEVSKH</sequence>